<dbReference type="InterPro" id="IPR036047">
    <property type="entry name" value="F-box-like_dom_sf"/>
</dbReference>
<evidence type="ECO:0008006" key="4">
    <source>
        <dbReference type="Google" id="ProtNLM"/>
    </source>
</evidence>
<dbReference type="SUPFAM" id="SSF81383">
    <property type="entry name" value="F-box domain"/>
    <property type="match status" value="1"/>
</dbReference>
<dbReference type="AlphaFoldDB" id="A0A1E5W5W9"/>
<accession>A0A1E5W5W9</accession>
<keyword evidence="3" id="KW-1185">Reference proteome</keyword>
<feature type="compositionally biased region" description="Basic and acidic residues" evidence="1">
    <location>
        <begin position="1"/>
        <end position="13"/>
    </location>
</feature>
<feature type="region of interest" description="Disordered" evidence="1">
    <location>
        <begin position="1"/>
        <end position="23"/>
    </location>
</feature>
<name>A0A1E5W5W9_9POAL</name>
<dbReference type="PANTHER" id="PTHR34709:SF28">
    <property type="entry name" value="OS08G0272601 PROTEIN"/>
    <property type="match status" value="1"/>
</dbReference>
<evidence type="ECO:0000313" key="2">
    <source>
        <dbReference type="EMBL" id="OEL32766.1"/>
    </source>
</evidence>
<sequence>MDSTAEDARDAKRARLTPSAGDVNTDRISGLDDDVLLRVLGLADDARYAARTAALSRRWLRLWPRVPALRFASRLESKDARGAERRAALDQYVSYVNGVLAPRSAQSGCAIETLSISYTSGPAHNEEELMQASVDAAQGWIRYAFQHGVKSFILDLPSNVFERTVVLDELPSIVRLETMRLPLGGKILRLPTTMKFASVMDLSLEEIQIAEGDVHLLACLVSPVSCPRLQKLRMIKFFS</sequence>
<organism evidence="2 3">
    <name type="scientific">Dichanthelium oligosanthes</name>
    <dbReference type="NCBI Taxonomy" id="888268"/>
    <lineage>
        <taxon>Eukaryota</taxon>
        <taxon>Viridiplantae</taxon>
        <taxon>Streptophyta</taxon>
        <taxon>Embryophyta</taxon>
        <taxon>Tracheophyta</taxon>
        <taxon>Spermatophyta</taxon>
        <taxon>Magnoliopsida</taxon>
        <taxon>Liliopsida</taxon>
        <taxon>Poales</taxon>
        <taxon>Poaceae</taxon>
        <taxon>PACMAD clade</taxon>
        <taxon>Panicoideae</taxon>
        <taxon>Panicodae</taxon>
        <taxon>Paniceae</taxon>
        <taxon>Dichantheliinae</taxon>
        <taxon>Dichanthelium</taxon>
    </lineage>
</organism>
<proteinExistence type="predicted"/>
<dbReference type="PANTHER" id="PTHR34709">
    <property type="entry name" value="OS10G0396666 PROTEIN"/>
    <property type="match status" value="1"/>
</dbReference>
<gene>
    <name evidence="2" type="ORF">BAE44_0006215</name>
</gene>
<protein>
    <recommendedName>
        <fullName evidence="4">F-box domain-containing protein</fullName>
    </recommendedName>
</protein>
<comment type="caution">
    <text evidence="2">The sequence shown here is derived from an EMBL/GenBank/DDBJ whole genome shotgun (WGS) entry which is preliminary data.</text>
</comment>
<evidence type="ECO:0000313" key="3">
    <source>
        <dbReference type="Proteomes" id="UP000095767"/>
    </source>
</evidence>
<dbReference type="Proteomes" id="UP000095767">
    <property type="component" value="Unassembled WGS sequence"/>
</dbReference>
<dbReference type="EMBL" id="LWDX02020433">
    <property type="protein sequence ID" value="OEL32766.1"/>
    <property type="molecule type" value="Genomic_DNA"/>
</dbReference>
<evidence type="ECO:0000256" key="1">
    <source>
        <dbReference type="SAM" id="MobiDB-lite"/>
    </source>
</evidence>
<reference evidence="2 3" key="1">
    <citation type="submission" date="2016-09" db="EMBL/GenBank/DDBJ databases">
        <title>The draft genome of Dichanthelium oligosanthes: A C3 panicoid grass species.</title>
        <authorList>
            <person name="Studer A.J."/>
            <person name="Schnable J.C."/>
            <person name="Brutnell T.P."/>
        </authorList>
    </citation>
    <scope>NUCLEOTIDE SEQUENCE [LARGE SCALE GENOMIC DNA]</scope>
    <source>
        <strain evidence="3">cv. Kellogg 1175</strain>
        <tissue evidence="2">Leaf</tissue>
    </source>
</reference>
<dbReference type="InterPro" id="IPR055312">
    <property type="entry name" value="FBL15-like"/>
</dbReference>
<dbReference type="OrthoDB" id="10577455at2759"/>